<reference evidence="1 2" key="1">
    <citation type="journal article" date="2018" name="Nat. Genet.">
        <title>The Rosa genome provides new insights in the design of modern roses.</title>
        <authorList>
            <person name="Bendahmane M."/>
        </authorList>
    </citation>
    <scope>NUCLEOTIDE SEQUENCE [LARGE SCALE GENOMIC DNA]</scope>
    <source>
        <strain evidence="2">cv. Old Blush</strain>
    </source>
</reference>
<accession>A0A2P6R9Q7</accession>
<evidence type="ECO:0000313" key="2">
    <source>
        <dbReference type="Proteomes" id="UP000238479"/>
    </source>
</evidence>
<dbReference type="Gramene" id="PRQ43170">
    <property type="protein sequence ID" value="PRQ43170"/>
    <property type="gene ID" value="RchiOBHm_Chr3g0465541"/>
</dbReference>
<dbReference type="Proteomes" id="UP000238479">
    <property type="component" value="Chromosome 3"/>
</dbReference>
<proteinExistence type="predicted"/>
<protein>
    <submittedName>
        <fullName evidence="1">Uncharacterized protein</fullName>
    </submittedName>
</protein>
<organism evidence="1 2">
    <name type="scientific">Rosa chinensis</name>
    <name type="common">China rose</name>
    <dbReference type="NCBI Taxonomy" id="74649"/>
    <lineage>
        <taxon>Eukaryota</taxon>
        <taxon>Viridiplantae</taxon>
        <taxon>Streptophyta</taxon>
        <taxon>Embryophyta</taxon>
        <taxon>Tracheophyta</taxon>
        <taxon>Spermatophyta</taxon>
        <taxon>Magnoliopsida</taxon>
        <taxon>eudicotyledons</taxon>
        <taxon>Gunneridae</taxon>
        <taxon>Pentapetalae</taxon>
        <taxon>rosids</taxon>
        <taxon>fabids</taxon>
        <taxon>Rosales</taxon>
        <taxon>Rosaceae</taxon>
        <taxon>Rosoideae</taxon>
        <taxon>Rosoideae incertae sedis</taxon>
        <taxon>Rosa</taxon>
    </lineage>
</organism>
<comment type="caution">
    <text evidence="1">The sequence shown here is derived from an EMBL/GenBank/DDBJ whole genome shotgun (WGS) entry which is preliminary data.</text>
</comment>
<dbReference type="EMBL" id="PDCK01000041">
    <property type="protein sequence ID" value="PRQ43170.1"/>
    <property type="molecule type" value="Genomic_DNA"/>
</dbReference>
<dbReference type="AlphaFoldDB" id="A0A2P6R9Q7"/>
<gene>
    <name evidence="1" type="ORF">RchiOBHm_Chr3g0465541</name>
</gene>
<evidence type="ECO:0000313" key="1">
    <source>
        <dbReference type="EMBL" id="PRQ43170.1"/>
    </source>
</evidence>
<name>A0A2P6R9Q7_ROSCH</name>
<sequence length="67" mass="7610">MIEKDDHVRFVGSRQVRICEKILVEKVHFWDSLCPSIRMIYVSSGNLLCFECAASSSASKVDSALFR</sequence>
<keyword evidence="2" id="KW-1185">Reference proteome</keyword>